<keyword evidence="2" id="KW-0677">Repeat</keyword>
<dbReference type="PANTHER" id="PTHR22847">
    <property type="entry name" value="WD40 REPEAT PROTEIN"/>
    <property type="match status" value="1"/>
</dbReference>
<feature type="repeat" description="WD" evidence="3">
    <location>
        <begin position="188"/>
        <end position="229"/>
    </location>
</feature>
<reference evidence="5" key="1">
    <citation type="journal article" date="2014" name="Proc. Natl. Acad. Sci. U.S.A.">
        <title>Extensive sampling of basidiomycete genomes demonstrates inadequacy of the white-rot/brown-rot paradigm for wood decay fungi.</title>
        <authorList>
            <person name="Riley R."/>
            <person name="Salamov A.A."/>
            <person name="Brown D.W."/>
            <person name="Nagy L.G."/>
            <person name="Floudas D."/>
            <person name="Held B.W."/>
            <person name="Levasseur A."/>
            <person name="Lombard V."/>
            <person name="Morin E."/>
            <person name="Otillar R."/>
            <person name="Lindquist E.A."/>
            <person name="Sun H."/>
            <person name="LaButti K.M."/>
            <person name="Schmutz J."/>
            <person name="Jabbour D."/>
            <person name="Luo H."/>
            <person name="Baker S.E."/>
            <person name="Pisabarro A.G."/>
            <person name="Walton J.D."/>
            <person name="Blanchette R.A."/>
            <person name="Henrissat B."/>
            <person name="Martin F."/>
            <person name="Cullen D."/>
            <person name="Hibbett D.S."/>
            <person name="Grigoriev I.V."/>
        </authorList>
    </citation>
    <scope>NUCLEOTIDE SEQUENCE [LARGE SCALE GENOMIC DNA]</scope>
    <source>
        <strain evidence="5">PC15</strain>
    </source>
</reference>
<sequence>MKVHTMHWLEAMSILGMSRSTPGALERLYKWARDVGVDDTRVLAYDAYRFATFFADTIAEHPAMVTQVALPFAPLESTIYQLFHDHRELPTVMGGYEQKWSPSDLVRMFNSIAFSPDGKVFAAGSGDGNLYIWRTETGEKLFGPLEGHNAEVILVIFSPEGNELYSASEDGNVRIWDVRTGEEIGPVLQGHFNAVSAMSFSQDGSRLVSGAFKDNIQTWDVSESRTGELVRVSRHDR</sequence>
<dbReference type="STRING" id="1137138.A0A067N9T0"/>
<dbReference type="AlphaFoldDB" id="A0A067N9T0"/>
<dbReference type="PROSITE" id="PS00678">
    <property type="entry name" value="WD_REPEATS_1"/>
    <property type="match status" value="1"/>
</dbReference>
<dbReference type="Proteomes" id="UP000027073">
    <property type="component" value="Unassembled WGS sequence"/>
</dbReference>
<evidence type="ECO:0000313" key="4">
    <source>
        <dbReference type="EMBL" id="KDQ23720.1"/>
    </source>
</evidence>
<evidence type="ECO:0000256" key="1">
    <source>
        <dbReference type="ARBA" id="ARBA00022574"/>
    </source>
</evidence>
<dbReference type="InterPro" id="IPR011047">
    <property type="entry name" value="Quinoprotein_ADH-like_sf"/>
</dbReference>
<dbReference type="EMBL" id="KL198012">
    <property type="protein sequence ID" value="KDQ23720.1"/>
    <property type="molecule type" value="Genomic_DNA"/>
</dbReference>
<dbReference type="InParanoid" id="A0A067N9T0"/>
<dbReference type="Gene3D" id="2.130.10.10">
    <property type="entry name" value="YVTN repeat-like/Quinoprotein amine dehydrogenase"/>
    <property type="match status" value="1"/>
</dbReference>
<feature type="repeat" description="WD" evidence="3">
    <location>
        <begin position="145"/>
        <end position="186"/>
    </location>
</feature>
<evidence type="ECO:0000256" key="2">
    <source>
        <dbReference type="ARBA" id="ARBA00022737"/>
    </source>
</evidence>
<dbReference type="InterPro" id="IPR015943">
    <property type="entry name" value="WD40/YVTN_repeat-like_dom_sf"/>
</dbReference>
<protein>
    <submittedName>
        <fullName evidence="4">Uncharacterized protein</fullName>
    </submittedName>
</protein>
<dbReference type="InterPro" id="IPR001680">
    <property type="entry name" value="WD40_rpt"/>
</dbReference>
<feature type="non-terminal residue" evidence="4">
    <location>
        <position position="237"/>
    </location>
</feature>
<dbReference type="InterPro" id="IPR019775">
    <property type="entry name" value="WD40_repeat_CS"/>
</dbReference>
<dbReference type="VEuPathDB" id="FungiDB:PLEOSDRAFT_1048199"/>
<gene>
    <name evidence="4" type="ORF">PLEOSDRAFT_1048199</name>
</gene>
<keyword evidence="1 3" id="KW-0853">WD repeat</keyword>
<dbReference type="SMART" id="SM00320">
    <property type="entry name" value="WD40"/>
    <property type="match status" value="3"/>
</dbReference>
<dbReference type="PANTHER" id="PTHR22847:SF637">
    <property type="entry name" value="WD REPEAT DOMAIN 5B"/>
    <property type="match status" value="1"/>
</dbReference>
<dbReference type="HOGENOM" id="CLU_1173079_0_0_1"/>
<dbReference type="Pfam" id="PF00400">
    <property type="entry name" value="WD40"/>
    <property type="match status" value="3"/>
</dbReference>
<dbReference type="SUPFAM" id="SSF50998">
    <property type="entry name" value="Quinoprotein alcohol dehydrogenase-like"/>
    <property type="match status" value="1"/>
</dbReference>
<organism evidence="4 5">
    <name type="scientific">Pleurotus ostreatus (strain PC15)</name>
    <name type="common">Oyster mushroom</name>
    <dbReference type="NCBI Taxonomy" id="1137138"/>
    <lineage>
        <taxon>Eukaryota</taxon>
        <taxon>Fungi</taxon>
        <taxon>Dikarya</taxon>
        <taxon>Basidiomycota</taxon>
        <taxon>Agaricomycotina</taxon>
        <taxon>Agaricomycetes</taxon>
        <taxon>Agaricomycetidae</taxon>
        <taxon>Agaricales</taxon>
        <taxon>Pleurotineae</taxon>
        <taxon>Pleurotaceae</taxon>
        <taxon>Pleurotus</taxon>
    </lineage>
</organism>
<dbReference type="OrthoDB" id="163438at2759"/>
<feature type="repeat" description="WD" evidence="3">
    <location>
        <begin position="111"/>
        <end position="143"/>
    </location>
</feature>
<evidence type="ECO:0000313" key="5">
    <source>
        <dbReference type="Proteomes" id="UP000027073"/>
    </source>
</evidence>
<dbReference type="PROSITE" id="PS50294">
    <property type="entry name" value="WD_REPEATS_REGION"/>
    <property type="match status" value="2"/>
</dbReference>
<accession>A0A067N9T0</accession>
<name>A0A067N9T0_PLEO1</name>
<proteinExistence type="predicted"/>
<dbReference type="PROSITE" id="PS50082">
    <property type="entry name" value="WD_REPEATS_2"/>
    <property type="match status" value="3"/>
</dbReference>
<dbReference type="GO" id="GO:1990234">
    <property type="term" value="C:transferase complex"/>
    <property type="evidence" value="ECO:0007669"/>
    <property type="project" value="UniProtKB-ARBA"/>
</dbReference>
<evidence type="ECO:0000256" key="3">
    <source>
        <dbReference type="PROSITE-ProRule" id="PRU00221"/>
    </source>
</evidence>